<dbReference type="EMBL" id="JAEHOD010000082">
    <property type="protein sequence ID" value="KAG2429962.1"/>
    <property type="molecule type" value="Genomic_DNA"/>
</dbReference>
<reference evidence="2" key="1">
    <citation type="journal article" date="2020" name="bioRxiv">
        <title>Comparative genomics of Chlamydomonas.</title>
        <authorList>
            <person name="Craig R.J."/>
            <person name="Hasan A.R."/>
            <person name="Ness R.W."/>
            <person name="Keightley P.D."/>
        </authorList>
    </citation>
    <scope>NUCLEOTIDE SEQUENCE</scope>
    <source>
        <strain evidence="2">CCAP 11/173</strain>
    </source>
</reference>
<evidence type="ECO:0000313" key="3">
    <source>
        <dbReference type="Proteomes" id="UP000613740"/>
    </source>
</evidence>
<sequence length="351" mass="37654">MAHSGRRERRWALLAVLILAAAANNLDKYAPVKGANAPQTNSSEASCSPRQAFSATVKTKRMSAWAKAIIQGGIAAAACAKHDTVATCYADAKNYCGWGTSCVSGLTDHLQSSMFCAGSIYQKAHLCKNKRRNECGAGADRSQPDADGCVVSDWGGYWGKSIYEQYGPADEAATGGKNLFGVCMLKEELAARLGKDNEYNEATYTVWATYVNGNANDVNDFYRARGNCSYAKNAILRSQYNLACASNNNIFADKATHAMMAINTTSTAVLACAADGCLITPYSGAIATVRYTANKFKDLPAVYSVCEASEALMWPTRLNPKTDGVLLHQYQLCFSPALQRNKALCEGAVVA</sequence>
<dbReference type="OrthoDB" id="554610at2759"/>
<dbReference type="Proteomes" id="UP000613740">
    <property type="component" value="Unassembled WGS sequence"/>
</dbReference>
<keyword evidence="3" id="KW-1185">Reference proteome</keyword>
<gene>
    <name evidence="2" type="ORF">HYH02_013913</name>
</gene>
<keyword evidence="1" id="KW-0732">Signal</keyword>
<accession>A0A835SRC9</accession>
<protein>
    <submittedName>
        <fullName evidence="2">Uncharacterized protein</fullName>
    </submittedName>
</protein>
<proteinExistence type="predicted"/>
<feature type="signal peptide" evidence="1">
    <location>
        <begin position="1"/>
        <end position="23"/>
    </location>
</feature>
<comment type="caution">
    <text evidence="2">The sequence shown here is derived from an EMBL/GenBank/DDBJ whole genome shotgun (WGS) entry which is preliminary data.</text>
</comment>
<dbReference type="AlphaFoldDB" id="A0A835SRC9"/>
<organism evidence="2 3">
    <name type="scientific">Chlamydomonas schloesseri</name>
    <dbReference type="NCBI Taxonomy" id="2026947"/>
    <lineage>
        <taxon>Eukaryota</taxon>
        <taxon>Viridiplantae</taxon>
        <taxon>Chlorophyta</taxon>
        <taxon>core chlorophytes</taxon>
        <taxon>Chlorophyceae</taxon>
        <taxon>CS clade</taxon>
        <taxon>Chlamydomonadales</taxon>
        <taxon>Chlamydomonadaceae</taxon>
        <taxon>Chlamydomonas</taxon>
    </lineage>
</organism>
<name>A0A835SRC9_9CHLO</name>
<feature type="chain" id="PRO_5032709240" evidence="1">
    <location>
        <begin position="24"/>
        <end position="351"/>
    </location>
</feature>
<evidence type="ECO:0000256" key="1">
    <source>
        <dbReference type="SAM" id="SignalP"/>
    </source>
</evidence>
<evidence type="ECO:0000313" key="2">
    <source>
        <dbReference type="EMBL" id="KAG2429962.1"/>
    </source>
</evidence>